<reference evidence="3" key="1">
    <citation type="journal article" date="2019" name="Int. J. Syst. Evol. Microbiol.">
        <title>The Global Catalogue of Microorganisms (GCM) 10K type strain sequencing project: providing services to taxonomists for standard genome sequencing and annotation.</title>
        <authorList>
            <consortium name="The Broad Institute Genomics Platform"/>
            <consortium name="The Broad Institute Genome Sequencing Center for Infectious Disease"/>
            <person name="Wu L."/>
            <person name="Ma J."/>
        </authorList>
    </citation>
    <scope>NUCLEOTIDE SEQUENCE [LARGE SCALE GENOMIC DNA]</scope>
    <source>
        <strain evidence="3">JCM 4816</strain>
    </source>
</reference>
<organism evidence="2 3">
    <name type="scientific">Streptacidiphilus monticola</name>
    <dbReference type="NCBI Taxonomy" id="2161674"/>
    <lineage>
        <taxon>Bacteria</taxon>
        <taxon>Bacillati</taxon>
        <taxon>Actinomycetota</taxon>
        <taxon>Actinomycetes</taxon>
        <taxon>Kitasatosporales</taxon>
        <taxon>Streptomycetaceae</taxon>
        <taxon>Streptacidiphilus</taxon>
    </lineage>
</organism>
<evidence type="ECO:0000256" key="1">
    <source>
        <dbReference type="SAM" id="SignalP"/>
    </source>
</evidence>
<evidence type="ECO:0000313" key="2">
    <source>
        <dbReference type="EMBL" id="MFC5908157.1"/>
    </source>
</evidence>
<dbReference type="Proteomes" id="UP001596174">
    <property type="component" value="Unassembled WGS sequence"/>
</dbReference>
<comment type="caution">
    <text evidence="2">The sequence shown here is derived from an EMBL/GenBank/DDBJ whole genome shotgun (WGS) entry which is preliminary data.</text>
</comment>
<name>A0ABW1G1W0_9ACTN</name>
<keyword evidence="1" id="KW-0732">Signal</keyword>
<dbReference type="EMBL" id="JBHSQJ010000049">
    <property type="protein sequence ID" value="MFC5908157.1"/>
    <property type="molecule type" value="Genomic_DNA"/>
</dbReference>
<feature type="signal peptide" evidence="1">
    <location>
        <begin position="1"/>
        <end position="22"/>
    </location>
</feature>
<keyword evidence="3" id="KW-1185">Reference proteome</keyword>
<gene>
    <name evidence="2" type="ORF">ACFP3V_13150</name>
</gene>
<sequence length="312" mass="32309">MSVRRKAVAASAVAAVALGAVAALPGAAAQAAVKPFTVTLGKPSASVLYPGGVSRTFLFKVTNNTGKAEKVSGDLGGSAKGAIALNGNDVRFSIAPVHAPKTAFQFGGEDGGMIGSFYPKGQEWGSYFTLPAHTSYTWKITVGLNKSWPVNDSRYYLFAGAHDDANHYASGMANFQAGSGRNGGPVVAKLTGGTTLKASAPVYETLTLTNRTGAAIRSSYEALGYGENTPGPGSDATIDYDLWNGHAWVPVKDSTLAHPTTWANGATLSYKLRVRVVGKVGTAGKLTLFVDGGATGRYISWGVSKDLQVVKG</sequence>
<protein>
    <submittedName>
        <fullName evidence="2">Uncharacterized protein</fullName>
    </submittedName>
</protein>
<proteinExistence type="predicted"/>
<dbReference type="PROSITE" id="PS51318">
    <property type="entry name" value="TAT"/>
    <property type="match status" value="1"/>
</dbReference>
<evidence type="ECO:0000313" key="3">
    <source>
        <dbReference type="Proteomes" id="UP001596174"/>
    </source>
</evidence>
<dbReference type="InterPro" id="IPR006311">
    <property type="entry name" value="TAT_signal"/>
</dbReference>
<feature type="chain" id="PRO_5046321500" evidence="1">
    <location>
        <begin position="23"/>
        <end position="312"/>
    </location>
</feature>
<dbReference type="RefSeq" id="WP_380583156.1">
    <property type="nucleotide sequence ID" value="NZ_JBHSQJ010000049.1"/>
</dbReference>
<accession>A0ABW1G1W0</accession>